<dbReference type="InterPro" id="IPR051534">
    <property type="entry name" value="CBASS_pafABC_assoc_protein"/>
</dbReference>
<dbReference type="Proteomes" id="UP001157126">
    <property type="component" value="Unassembled WGS sequence"/>
</dbReference>
<dbReference type="PROSITE" id="PS52050">
    <property type="entry name" value="WYL"/>
    <property type="match status" value="1"/>
</dbReference>
<name>A0ABQ6IR92_9MICO</name>
<reference evidence="5" key="1">
    <citation type="journal article" date="2019" name="Int. J. Syst. Evol. Microbiol.">
        <title>The Global Catalogue of Microorganisms (GCM) 10K type strain sequencing project: providing services to taxonomists for standard genome sequencing and annotation.</title>
        <authorList>
            <consortium name="The Broad Institute Genomics Platform"/>
            <consortium name="The Broad Institute Genome Sequencing Center for Infectious Disease"/>
            <person name="Wu L."/>
            <person name="Ma J."/>
        </authorList>
    </citation>
    <scope>NUCLEOTIDE SEQUENCE [LARGE SCALE GENOMIC DNA]</scope>
    <source>
        <strain evidence="5">NBRC 113072</strain>
    </source>
</reference>
<evidence type="ECO:0000313" key="4">
    <source>
        <dbReference type="EMBL" id="GMA39966.1"/>
    </source>
</evidence>
<gene>
    <name evidence="4" type="ORF">GCM10025883_20110</name>
</gene>
<dbReference type="RefSeq" id="WP_284303753.1">
    <property type="nucleotide sequence ID" value="NZ_BSUO01000001.1"/>
</dbReference>
<dbReference type="Pfam" id="PF08279">
    <property type="entry name" value="HTH_11"/>
    <property type="match status" value="1"/>
</dbReference>
<evidence type="ECO:0000313" key="5">
    <source>
        <dbReference type="Proteomes" id="UP001157126"/>
    </source>
</evidence>
<evidence type="ECO:0000256" key="2">
    <source>
        <dbReference type="ARBA" id="ARBA00023163"/>
    </source>
</evidence>
<keyword evidence="1" id="KW-0805">Transcription regulation</keyword>
<comment type="caution">
    <text evidence="4">The sequence shown here is derived from an EMBL/GenBank/DDBJ whole genome shotgun (WGS) entry which is preliminary data.</text>
</comment>
<dbReference type="InterPro" id="IPR013196">
    <property type="entry name" value="HTH_11"/>
</dbReference>
<dbReference type="SUPFAM" id="SSF46785">
    <property type="entry name" value="Winged helix' DNA-binding domain"/>
    <property type="match status" value="1"/>
</dbReference>
<dbReference type="SMART" id="SM00420">
    <property type="entry name" value="HTH_DEOR"/>
    <property type="match status" value="1"/>
</dbReference>
<protein>
    <submittedName>
        <fullName evidence="4">Transcriptional regulator</fullName>
    </submittedName>
</protein>
<dbReference type="PANTHER" id="PTHR34580:SF1">
    <property type="entry name" value="PROTEIN PAFC"/>
    <property type="match status" value="1"/>
</dbReference>
<dbReference type="InterPro" id="IPR036390">
    <property type="entry name" value="WH_DNA-bd_sf"/>
</dbReference>
<dbReference type="Pfam" id="PF13280">
    <property type="entry name" value="WYL"/>
    <property type="match status" value="1"/>
</dbReference>
<organism evidence="4 5">
    <name type="scientific">Mobilicoccus caccae</name>
    <dbReference type="NCBI Taxonomy" id="1859295"/>
    <lineage>
        <taxon>Bacteria</taxon>
        <taxon>Bacillati</taxon>
        <taxon>Actinomycetota</taxon>
        <taxon>Actinomycetes</taxon>
        <taxon>Micrococcales</taxon>
        <taxon>Dermatophilaceae</taxon>
        <taxon>Mobilicoccus</taxon>
    </lineage>
</organism>
<keyword evidence="2" id="KW-0804">Transcription</keyword>
<dbReference type="InterPro" id="IPR026881">
    <property type="entry name" value="WYL_dom"/>
</dbReference>
<keyword evidence="5" id="KW-1185">Reference proteome</keyword>
<dbReference type="PANTHER" id="PTHR34580">
    <property type="match status" value="1"/>
</dbReference>
<sequence length="253" mass="27564">MRSARLFALVMALPRHGVVTADELAERLEVSVRTIYRDVRSLHEAGVPVRTVTGPEGGIGLVAGWRSPVDALTTDEARALFIGGPGADLGLGAVLATARSKVRSGLPPAVRSRIDAVADRFLLDTSGWFHDADAGEHLEDVAAAVWSSRRLDLRYARGGQVVRRRVDPLGLVLKAGRWYLVAAHRRSPQTYRVDRIVAVATLDEPAPRPEGFDLDGYWRQAAVDFGADLHQTPARIRLPAPRYPSCAPPYPGR</sequence>
<dbReference type="PROSITE" id="PS51000">
    <property type="entry name" value="HTH_DEOR_2"/>
    <property type="match status" value="1"/>
</dbReference>
<dbReference type="EMBL" id="BSUO01000001">
    <property type="protein sequence ID" value="GMA39966.1"/>
    <property type="molecule type" value="Genomic_DNA"/>
</dbReference>
<feature type="domain" description="HTH deoR-type" evidence="3">
    <location>
        <begin position="2"/>
        <end position="57"/>
    </location>
</feature>
<evidence type="ECO:0000259" key="3">
    <source>
        <dbReference type="PROSITE" id="PS51000"/>
    </source>
</evidence>
<dbReference type="InterPro" id="IPR001034">
    <property type="entry name" value="DeoR_HTH"/>
</dbReference>
<dbReference type="Gene3D" id="1.10.10.10">
    <property type="entry name" value="Winged helix-like DNA-binding domain superfamily/Winged helix DNA-binding domain"/>
    <property type="match status" value="1"/>
</dbReference>
<dbReference type="InterPro" id="IPR036388">
    <property type="entry name" value="WH-like_DNA-bd_sf"/>
</dbReference>
<accession>A0ABQ6IR92</accession>
<proteinExistence type="predicted"/>
<evidence type="ECO:0000256" key="1">
    <source>
        <dbReference type="ARBA" id="ARBA00023015"/>
    </source>
</evidence>